<evidence type="ECO:0000259" key="2">
    <source>
        <dbReference type="Pfam" id="PF13472"/>
    </source>
</evidence>
<dbReference type="AlphaFoldDB" id="A0A516X134"/>
<reference evidence="3 4" key="1">
    <citation type="submission" date="2019-07" db="EMBL/GenBank/DDBJ databases">
        <title>Tomitella cavernea sp. nov., an actinomycete isolated from soil.</title>
        <authorList>
            <person name="Cheng J."/>
        </authorList>
    </citation>
    <scope>NUCLEOTIDE SEQUENCE [LARGE SCALE GENOMIC DNA]</scope>
    <source>
        <strain evidence="3 4">HY188</strain>
    </source>
</reference>
<dbReference type="InterPro" id="IPR053140">
    <property type="entry name" value="GDSL_Rv0518-like"/>
</dbReference>
<dbReference type="InterPro" id="IPR013830">
    <property type="entry name" value="SGNH_hydro"/>
</dbReference>
<feature type="domain" description="SGNH hydrolase-type esterase" evidence="2">
    <location>
        <begin position="27"/>
        <end position="205"/>
    </location>
</feature>
<keyword evidence="4" id="KW-1185">Reference proteome</keyword>
<dbReference type="EMBL" id="CP041765">
    <property type="protein sequence ID" value="QDQ96792.1"/>
    <property type="molecule type" value="Genomic_DNA"/>
</dbReference>
<gene>
    <name evidence="3" type="ORF">FO059_04820</name>
</gene>
<accession>A0A516X134</accession>
<protein>
    <submittedName>
        <fullName evidence="3">SGNH/GDSL hydrolase family protein</fullName>
    </submittedName>
</protein>
<evidence type="ECO:0000313" key="3">
    <source>
        <dbReference type="EMBL" id="QDQ96792.1"/>
    </source>
</evidence>
<dbReference type="SUPFAM" id="SSF52266">
    <property type="entry name" value="SGNH hydrolase"/>
    <property type="match status" value="1"/>
</dbReference>
<dbReference type="OrthoDB" id="3465773at2"/>
<reference evidence="3 4" key="2">
    <citation type="submission" date="2019-07" db="EMBL/GenBank/DDBJ databases">
        <authorList>
            <person name="Huang Y."/>
        </authorList>
    </citation>
    <scope>NUCLEOTIDE SEQUENCE [LARGE SCALE GENOMIC DNA]</scope>
    <source>
        <strain evidence="3 4">HY188</strain>
    </source>
</reference>
<dbReference type="KEGG" id="toy:FO059_04820"/>
<dbReference type="CDD" id="cd01832">
    <property type="entry name" value="SGNH_hydrolase_like_1"/>
    <property type="match status" value="1"/>
</dbReference>
<evidence type="ECO:0000313" key="4">
    <source>
        <dbReference type="Proteomes" id="UP000317344"/>
    </source>
</evidence>
<dbReference type="Gene3D" id="3.40.50.1110">
    <property type="entry name" value="SGNH hydrolase"/>
    <property type="match status" value="1"/>
</dbReference>
<name>A0A516X134_9ACTN</name>
<evidence type="ECO:0000256" key="1">
    <source>
        <dbReference type="SAM" id="MobiDB-lite"/>
    </source>
</evidence>
<organism evidence="3 4">
    <name type="scientific">Tomitella fengzijianii</name>
    <dbReference type="NCBI Taxonomy" id="2597660"/>
    <lineage>
        <taxon>Bacteria</taxon>
        <taxon>Bacillati</taxon>
        <taxon>Actinomycetota</taxon>
        <taxon>Actinomycetes</taxon>
        <taxon>Mycobacteriales</taxon>
        <taxon>Tomitella</taxon>
    </lineage>
</organism>
<dbReference type="InterPro" id="IPR036514">
    <property type="entry name" value="SGNH_hydro_sf"/>
</dbReference>
<dbReference type="PANTHER" id="PTHR43784">
    <property type="entry name" value="GDSL-LIKE LIPASE/ACYLHYDROLASE, PUTATIVE (AFU_ORTHOLOGUE AFUA_2G00820)-RELATED"/>
    <property type="match status" value="1"/>
</dbReference>
<dbReference type="RefSeq" id="WP_143906830.1">
    <property type="nucleotide sequence ID" value="NZ_CP041765.1"/>
</dbReference>
<feature type="region of interest" description="Disordered" evidence="1">
    <location>
        <begin position="1"/>
        <end position="23"/>
    </location>
</feature>
<dbReference type="Pfam" id="PF13472">
    <property type="entry name" value="Lipase_GDSL_2"/>
    <property type="match status" value="1"/>
</dbReference>
<dbReference type="PANTHER" id="PTHR43784:SF2">
    <property type="entry name" value="GDSL-LIKE LIPASE_ACYLHYDROLASE, PUTATIVE (AFU_ORTHOLOGUE AFUA_2G00820)-RELATED"/>
    <property type="match status" value="1"/>
</dbReference>
<dbReference type="GO" id="GO:0016787">
    <property type="term" value="F:hydrolase activity"/>
    <property type="evidence" value="ECO:0007669"/>
    <property type="project" value="UniProtKB-KW"/>
</dbReference>
<dbReference type="Proteomes" id="UP000317344">
    <property type="component" value="Chromosome"/>
</dbReference>
<sequence length="278" mass="30647">MSDNEESAVGRQSEDDGGQPVYRRYVALGDSFTEGVGDDDAARPNGLRGWADRVAEQLAAHARRAGGPEPAYANLAVRGRLLPQILDEQIEPALELRPDLVTIYAGGNDMMRPSLDLDALVARYESALLRLADSGARVLVFTAYDAGWAPVFRRLRGRTAIYNELLRPAAYRAGADLVDYWNMRGFDDTRMWGTDRLHMSPLGHTLMAAEVLDVLGVPHAVERPQLPPAPALSRAEQREVDREWLRTFLVPWAGRRLRGASSGDGVSPKYPTLTAIEV</sequence>
<keyword evidence="3" id="KW-0378">Hydrolase</keyword>
<proteinExistence type="predicted"/>